<organism evidence="4 5">
    <name type="scientific">Durusdinium trenchii</name>
    <dbReference type="NCBI Taxonomy" id="1381693"/>
    <lineage>
        <taxon>Eukaryota</taxon>
        <taxon>Sar</taxon>
        <taxon>Alveolata</taxon>
        <taxon>Dinophyceae</taxon>
        <taxon>Suessiales</taxon>
        <taxon>Symbiodiniaceae</taxon>
        <taxon>Durusdinium</taxon>
    </lineage>
</organism>
<evidence type="ECO:0000256" key="2">
    <source>
        <dbReference type="ARBA" id="ARBA00022737"/>
    </source>
</evidence>
<keyword evidence="1" id="KW-0433">Leucine-rich repeat</keyword>
<dbReference type="PANTHER" id="PTHR18849:SF0">
    <property type="entry name" value="CILIA- AND FLAGELLA-ASSOCIATED PROTEIN 410-RELATED"/>
    <property type="match status" value="1"/>
</dbReference>
<keyword evidence="5" id="KW-1185">Reference proteome</keyword>
<name>A0ABP0M2T9_9DINO</name>
<dbReference type="SUPFAM" id="SSF52058">
    <property type="entry name" value="L domain-like"/>
    <property type="match status" value="1"/>
</dbReference>
<dbReference type="EMBL" id="CAXAMM010019468">
    <property type="protein sequence ID" value="CAK9045806.1"/>
    <property type="molecule type" value="Genomic_DNA"/>
</dbReference>
<evidence type="ECO:0000256" key="3">
    <source>
        <dbReference type="SAM" id="MobiDB-lite"/>
    </source>
</evidence>
<evidence type="ECO:0000313" key="4">
    <source>
        <dbReference type="EMBL" id="CAK9045806.1"/>
    </source>
</evidence>
<gene>
    <name evidence="4" type="ORF">SCF082_LOCUS25863</name>
</gene>
<feature type="non-terminal residue" evidence="4">
    <location>
        <position position="434"/>
    </location>
</feature>
<evidence type="ECO:0000256" key="1">
    <source>
        <dbReference type="ARBA" id="ARBA00022614"/>
    </source>
</evidence>
<dbReference type="Gene3D" id="3.80.10.10">
    <property type="entry name" value="Ribonuclease Inhibitor"/>
    <property type="match status" value="1"/>
</dbReference>
<dbReference type="PANTHER" id="PTHR18849">
    <property type="entry name" value="LEUCINE RICH REPEAT PROTEIN"/>
    <property type="match status" value="1"/>
</dbReference>
<reference evidence="4 5" key="1">
    <citation type="submission" date="2024-02" db="EMBL/GenBank/DDBJ databases">
        <authorList>
            <person name="Chen Y."/>
            <person name="Shah S."/>
            <person name="Dougan E. K."/>
            <person name="Thang M."/>
            <person name="Chan C."/>
        </authorList>
    </citation>
    <scope>NUCLEOTIDE SEQUENCE [LARGE SCALE GENOMIC DNA]</scope>
</reference>
<protein>
    <submittedName>
        <fullName evidence="4">Internalin A</fullName>
    </submittedName>
</protein>
<evidence type="ECO:0000313" key="5">
    <source>
        <dbReference type="Proteomes" id="UP001642464"/>
    </source>
</evidence>
<sequence length="434" mass="47438">SSREKGHVSPTRVPPSMREYSNYQKKVISRYYDNREQIDEQRLGDLVTSLYLATGDKQKQRLWKSAAETLERLRVPKSLREQKTHDLSSHRHHRSLPTFLVSALLTVQILTGCGGEGSKPKQDSAWQTVEAQNNDDDAGATLNISSSEMRRRLGASEAARFQRAGQHFTAAYLANSGVETLAPLEGQPLKELDLSQTKVADLAPLEGMPLERVSLFETPVSDLSPLEGAPLTFLDASKTNVADLTALAGMSSLDILYLEGAKVEDVSPLQSVPVSKLWLIGCPVTDLSPLRDRSFVELNLCETGVTSLEDVGTMSLGTLWLRETKITDLSPLAGKELVSLDVEGTPVSDLSPLAEMTSLKRLNIAGTEVTDVSPLANLSLERLIFSPERVTAGIEAIRNSGSIRQIDVKFDGVNPALSASEFWEKYDAGEFQSA</sequence>
<feature type="region of interest" description="Disordered" evidence="3">
    <location>
        <begin position="1"/>
        <end position="20"/>
    </location>
</feature>
<keyword evidence="2" id="KW-0677">Repeat</keyword>
<comment type="caution">
    <text evidence="4">The sequence shown here is derived from an EMBL/GenBank/DDBJ whole genome shotgun (WGS) entry which is preliminary data.</text>
</comment>
<proteinExistence type="predicted"/>
<feature type="non-terminal residue" evidence="4">
    <location>
        <position position="1"/>
    </location>
</feature>
<dbReference type="Proteomes" id="UP001642464">
    <property type="component" value="Unassembled WGS sequence"/>
</dbReference>
<dbReference type="InterPro" id="IPR032675">
    <property type="entry name" value="LRR_dom_sf"/>
</dbReference>
<accession>A0ABP0M2T9</accession>